<protein>
    <recommendedName>
        <fullName evidence="5 6">Diaminopimelate decarboxylase</fullName>
        <shortName evidence="5">DAP decarboxylase</shortName>
        <shortName evidence="5">DAPDC</shortName>
        <ecNumber evidence="5 6">4.1.1.20</ecNumber>
    </recommendedName>
</protein>
<dbReference type="SUPFAM" id="SSF50621">
    <property type="entry name" value="Alanine racemase C-terminal domain-like"/>
    <property type="match status" value="1"/>
</dbReference>
<dbReference type="PROSITE" id="PS00878">
    <property type="entry name" value="ODR_DC_2_1"/>
    <property type="match status" value="1"/>
</dbReference>
<evidence type="ECO:0000313" key="12">
    <source>
        <dbReference type="Proteomes" id="UP000032800"/>
    </source>
</evidence>
<dbReference type="PRINTS" id="PR01179">
    <property type="entry name" value="ODADCRBXLASE"/>
</dbReference>
<organism evidence="11 12">
    <name type="scientific">Candidatus Portiera aleyrodidarum</name>
    <name type="common">primary endosymbiont of Bemisia tabaci</name>
    <dbReference type="NCBI Taxonomy" id="91844"/>
    <lineage>
        <taxon>Bacteria</taxon>
        <taxon>Pseudomonadati</taxon>
        <taxon>Pseudomonadota</taxon>
        <taxon>Gammaproteobacteria</taxon>
        <taxon>Candidatus Johnevansiales</taxon>
        <taxon>Candidatus Johnevansiaceae</taxon>
        <taxon>Candidatus Portiera</taxon>
    </lineage>
</organism>
<dbReference type="InterPro" id="IPR009006">
    <property type="entry name" value="Ala_racemase/Decarboxylase_C"/>
</dbReference>
<proteinExistence type="inferred from homology"/>
<gene>
    <name evidence="5 11" type="primary">lysA</name>
    <name evidence="11" type="ORF">PAD_303</name>
</gene>
<feature type="domain" description="Orn/DAP/Arg decarboxylase 2 N-terminal" evidence="10">
    <location>
        <begin position="36"/>
        <end position="284"/>
    </location>
</feature>
<dbReference type="Pfam" id="PF00278">
    <property type="entry name" value="Orn_DAP_Arg_deC"/>
    <property type="match status" value="1"/>
</dbReference>
<feature type="domain" description="Orn/DAP/Arg decarboxylase 2 C-terminal" evidence="9">
    <location>
        <begin position="28"/>
        <end position="377"/>
    </location>
</feature>
<feature type="binding site" evidence="5">
    <location>
        <begin position="278"/>
        <end position="281"/>
    </location>
    <ligand>
        <name>pyridoxal 5'-phosphate</name>
        <dbReference type="ChEBI" id="CHEBI:597326"/>
    </ligand>
</feature>
<feature type="modified residue" description="N6-(pyridoxal phosphate)lysine" evidence="5 7">
    <location>
        <position position="61"/>
    </location>
</feature>
<dbReference type="KEGG" id="plc:PAD_303"/>
<dbReference type="Proteomes" id="UP000032800">
    <property type="component" value="Chromosome I"/>
</dbReference>
<dbReference type="PANTHER" id="PTHR43727">
    <property type="entry name" value="DIAMINOPIMELATE DECARBOXYLASE"/>
    <property type="match status" value="1"/>
</dbReference>
<keyword evidence="4 5" id="KW-0456">Lyase</keyword>
<feature type="binding site" evidence="5">
    <location>
        <position position="281"/>
    </location>
    <ligand>
        <name>substrate</name>
    </ligand>
</feature>
<evidence type="ECO:0000259" key="10">
    <source>
        <dbReference type="Pfam" id="PF02784"/>
    </source>
</evidence>
<evidence type="ECO:0000256" key="1">
    <source>
        <dbReference type="ARBA" id="ARBA00001933"/>
    </source>
</evidence>
<evidence type="ECO:0000256" key="6">
    <source>
        <dbReference type="NCBIfam" id="TIGR01048"/>
    </source>
</evidence>
<dbReference type="FunFam" id="3.20.20.10:FF:000003">
    <property type="entry name" value="Diaminopimelate decarboxylase"/>
    <property type="match status" value="1"/>
</dbReference>
<dbReference type="Gene3D" id="3.20.20.10">
    <property type="entry name" value="Alanine racemase"/>
    <property type="match status" value="1"/>
</dbReference>
<dbReference type="CDD" id="cd06828">
    <property type="entry name" value="PLPDE_III_DapDC"/>
    <property type="match status" value="1"/>
</dbReference>
<evidence type="ECO:0000256" key="5">
    <source>
        <dbReference type="HAMAP-Rule" id="MF_02120"/>
    </source>
</evidence>
<reference evidence="11 12" key="1">
    <citation type="journal article" date="2015" name="Genome Biol. Evol.">
        <title>Genome evolution in the primary endosymbiont of whiteflies sheds light on their divergence.</title>
        <authorList>
            <person name="Santos-Garcia D."/>
            <person name="Vargas-Chavez C."/>
            <person name="Moya A."/>
            <person name="Latorre A."/>
            <person name="Silva"/>
            <person name="F J."/>
        </authorList>
    </citation>
    <scope>NUCLEOTIDE SEQUENCE [LARGE SCALE GENOMIC DNA]</scope>
    <source>
        <strain evidence="12">AD-VLC</strain>
    </source>
</reference>
<feature type="binding site" evidence="5">
    <location>
        <position position="317"/>
    </location>
    <ligand>
        <name>substrate</name>
    </ligand>
</feature>
<dbReference type="RefSeq" id="WP_219848687.1">
    <property type="nucleotide sequence ID" value="NZ_LN649255.1"/>
</dbReference>
<feature type="active site" description="Proton donor" evidence="7">
    <location>
        <position position="350"/>
    </location>
</feature>
<dbReference type="InterPro" id="IPR022653">
    <property type="entry name" value="De-COase2_pyr-phos_BS"/>
</dbReference>
<dbReference type="GO" id="GO:0009089">
    <property type="term" value="P:lysine biosynthetic process via diaminopimelate"/>
    <property type="evidence" value="ECO:0007669"/>
    <property type="project" value="UniProtKB-UniRule"/>
</dbReference>
<dbReference type="HAMAP" id="MF_02120">
    <property type="entry name" value="LysA"/>
    <property type="match status" value="1"/>
</dbReference>
<keyword evidence="5" id="KW-0028">Amino-acid biosynthesis</keyword>
<evidence type="ECO:0000259" key="9">
    <source>
        <dbReference type="Pfam" id="PF00278"/>
    </source>
</evidence>
<evidence type="ECO:0000256" key="2">
    <source>
        <dbReference type="ARBA" id="ARBA00022793"/>
    </source>
</evidence>
<feature type="binding site" evidence="5">
    <location>
        <position position="379"/>
    </location>
    <ligand>
        <name>substrate</name>
    </ligand>
</feature>
<evidence type="ECO:0000256" key="3">
    <source>
        <dbReference type="ARBA" id="ARBA00022898"/>
    </source>
</evidence>
<evidence type="ECO:0000313" key="11">
    <source>
        <dbReference type="EMBL" id="CEI58867.1"/>
    </source>
</evidence>
<dbReference type="GO" id="GO:0008836">
    <property type="term" value="F:diaminopimelate decarboxylase activity"/>
    <property type="evidence" value="ECO:0007669"/>
    <property type="project" value="UniProtKB-UniRule"/>
</dbReference>
<dbReference type="PANTHER" id="PTHR43727:SF2">
    <property type="entry name" value="GROUP IV DECARBOXYLASE"/>
    <property type="match status" value="1"/>
</dbReference>
<keyword evidence="3 5" id="KW-0663">Pyridoxal phosphate</keyword>
<feature type="binding site" evidence="5">
    <location>
        <position position="379"/>
    </location>
    <ligand>
        <name>pyridoxal 5'-phosphate</name>
        <dbReference type="ChEBI" id="CHEBI:597326"/>
    </ligand>
</feature>
<comment type="function">
    <text evidence="5">Specifically catalyzes the decarboxylation of meso-diaminopimelate (meso-DAP) to L-lysine.</text>
</comment>
<feature type="binding site" evidence="5">
    <location>
        <position position="321"/>
    </location>
    <ligand>
        <name>substrate</name>
    </ligand>
</feature>
<dbReference type="PRINTS" id="PR01181">
    <property type="entry name" value="DAPDCRBXLASE"/>
</dbReference>
<evidence type="ECO:0000256" key="7">
    <source>
        <dbReference type="PIRSR" id="PIRSR600183-50"/>
    </source>
</evidence>
<dbReference type="AlphaFoldDB" id="A0A8D9JW09"/>
<comment type="similarity">
    <text evidence="5">Belongs to the Orn/Lys/Arg decarboxylase class-II family. LysA subfamily.</text>
</comment>
<comment type="cofactor">
    <cofactor evidence="1 5 7 8">
        <name>pyridoxal 5'-phosphate</name>
        <dbReference type="ChEBI" id="CHEBI:597326"/>
    </cofactor>
</comment>
<dbReference type="SUPFAM" id="SSF51419">
    <property type="entry name" value="PLP-binding barrel"/>
    <property type="match status" value="1"/>
</dbReference>
<keyword evidence="5 8" id="KW-0457">Lysine biosynthesis</keyword>
<dbReference type="UniPathway" id="UPA00034">
    <property type="reaction ID" value="UER00027"/>
</dbReference>
<name>A0A8D9JW09_9GAMM</name>
<dbReference type="InterPro" id="IPR002986">
    <property type="entry name" value="DAP_deCOOHase_LysA"/>
</dbReference>
<dbReference type="InterPro" id="IPR022644">
    <property type="entry name" value="De-COase2_N"/>
</dbReference>
<dbReference type="EC" id="4.1.1.20" evidence="5 6"/>
<evidence type="ECO:0000256" key="4">
    <source>
        <dbReference type="ARBA" id="ARBA00023239"/>
    </source>
</evidence>
<feature type="binding site" evidence="5">
    <location>
        <position position="240"/>
    </location>
    <ligand>
        <name>pyridoxal 5'-phosphate</name>
        <dbReference type="ChEBI" id="CHEBI:597326"/>
    </ligand>
</feature>
<feature type="binding site" evidence="5">
    <location>
        <position position="351"/>
    </location>
    <ligand>
        <name>substrate</name>
    </ligand>
</feature>
<dbReference type="InterPro" id="IPR000183">
    <property type="entry name" value="Orn/DAP/Arg_de-COase"/>
</dbReference>
<dbReference type="EMBL" id="LN649255">
    <property type="protein sequence ID" value="CEI58867.1"/>
    <property type="molecule type" value="Genomic_DNA"/>
</dbReference>
<dbReference type="NCBIfam" id="TIGR01048">
    <property type="entry name" value="lysA"/>
    <property type="match status" value="1"/>
</dbReference>
<comment type="catalytic activity">
    <reaction evidence="5 8">
        <text>meso-2,6-diaminopimelate + H(+) = L-lysine + CO2</text>
        <dbReference type="Rhea" id="RHEA:15101"/>
        <dbReference type="ChEBI" id="CHEBI:15378"/>
        <dbReference type="ChEBI" id="CHEBI:16526"/>
        <dbReference type="ChEBI" id="CHEBI:32551"/>
        <dbReference type="ChEBI" id="CHEBI:57791"/>
        <dbReference type="EC" id="4.1.1.20"/>
    </reaction>
</comment>
<dbReference type="Pfam" id="PF02784">
    <property type="entry name" value="Orn_Arg_deC_N"/>
    <property type="match status" value="1"/>
</dbReference>
<sequence>MTFKRDKGILCVENINFLKIAKIFGTPCYVYSKKKLIKYFNYYKSQLSLINHPNLICYALKANSNIAIINILSKIGSGFDIVSIGELEKVLTAGGDPKKIVYSGVAKKKQEIKRALKVGIKCFNVESFQEMDRLNLIAIKLKNKANISIRINPNVDAKTHPYISTGLKTNKFGIAIDKAEEAYIYAKSLKNIKILGIDFHIGSQILKINPFLEALDNIILLIKKLYKKKIKLNILDLGGGLGINYKKIKLYKYLIKKYFSTICEIIFANIHNIEIILEPGRSILANTGVLLTKIEIIKKINFKNFAIVDAGMNDFIRPAFYNAWHNIKVVDLNKVKYYKNLFYDIVGPICESSDFLGKKRYLNKLSQKDLLVIHSVGAYGFVMCSNYNTRKRPSEIIVDKNKIFLIREFDCLKSLWKQEYINRYVKNVNLF</sequence>
<comment type="pathway">
    <text evidence="5 8">Amino-acid biosynthesis; L-lysine biosynthesis via DAP pathway; L-lysine from DL-2,6-diaminopimelate: step 1/1.</text>
</comment>
<keyword evidence="2 5" id="KW-0210">Decarboxylase</keyword>
<dbReference type="InterPro" id="IPR022643">
    <property type="entry name" value="De-COase2_C"/>
</dbReference>
<dbReference type="Gene3D" id="2.40.37.10">
    <property type="entry name" value="Lyase, Ornithine Decarboxylase, Chain A, domain 1"/>
    <property type="match status" value="1"/>
</dbReference>
<accession>A0A8D9JW09</accession>
<comment type="subunit">
    <text evidence="5">Homodimer.</text>
</comment>
<evidence type="ECO:0000256" key="8">
    <source>
        <dbReference type="RuleBase" id="RU003738"/>
    </source>
</evidence>
<dbReference type="InterPro" id="IPR029066">
    <property type="entry name" value="PLP-binding_barrel"/>
</dbReference>
<dbReference type="GO" id="GO:0030170">
    <property type="term" value="F:pyridoxal phosphate binding"/>
    <property type="evidence" value="ECO:0007669"/>
    <property type="project" value="UniProtKB-UniRule"/>
</dbReference>